<feature type="compositionally biased region" description="Low complexity" evidence="1">
    <location>
        <begin position="17"/>
        <end position="28"/>
    </location>
</feature>
<feature type="region of interest" description="Disordered" evidence="1">
    <location>
        <begin position="1"/>
        <end position="134"/>
    </location>
</feature>
<comment type="caution">
    <text evidence="2">The sequence shown here is derived from an EMBL/GenBank/DDBJ whole genome shotgun (WGS) entry which is preliminary data.</text>
</comment>
<feature type="compositionally biased region" description="Basic and acidic residues" evidence="1">
    <location>
        <begin position="176"/>
        <end position="194"/>
    </location>
</feature>
<evidence type="ECO:0000313" key="3">
    <source>
        <dbReference type="Proteomes" id="UP000803884"/>
    </source>
</evidence>
<feature type="compositionally biased region" description="Basic residues" evidence="1">
    <location>
        <begin position="161"/>
        <end position="170"/>
    </location>
</feature>
<feature type="region of interest" description="Disordered" evidence="1">
    <location>
        <begin position="150"/>
        <end position="225"/>
    </location>
</feature>
<organism evidence="2 3">
    <name type="scientific">Cladosporium halotolerans</name>
    <dbReference type="NCBI Taxonomy" id="1052096"/>
    <lineage>
        <taxon>Eukaryota</taxon>
        <taxon>Fungi</taxon>
        <taxon>Dikarya</taxon>
        <taxon>Ascomycota</taxon>
        <taxon>Pezizomycotina</taxon>
        <taxon>Dothideomycetes</taxon>
        <taxon>Dothideomycetidae</taxon>
        <taxon>Cladosporiales</taxon>
        <taxon>Cladosporiaceae</taxon>
        <taxon>Cladosporium</taxon>
    </lineage>
</organism>
<dbReference type="AlphaFoldDB" id="A0AB34KLM1"/>
<dbReference type="GeneID" id="96008183"/>
<evidence type="ECO:0008006" key="4">
    <source>
        <dbReference type="Google" id="ProtNLM"/>
    </source>
</evidence>
<sequence length="314" mass="35243">MPHKHTRRTQNASDFNLAPSSSAQPLAAYTKTGSKEDKKKSAPKRGTAKPAPKADSSKPKRKKKELIEGYGLDDTPRAFARLMNQQSNKRHISGLDDGEDRSAKKAKTSKLAKDTEASEAPAIPKIQPGERMSDYNARVDQAIKVSGLVKKGKAVEGIKERRTKKEKQMHKLYAQWREEERKIQEEKEEAREKQEEEDEENAAKYGESIKVPTMTRKGKRQRVIGESDDKEGDIWASLKAKRGQKAKLGDVVQAPPELVKPKEKFKMARGAKVDVANVPVASGSLKKREELSDARREVIERYRAMMQGQRGEGL</sequence>
<dbReference type="PANTHER" id="PTHR40644:SF1">
    <property type="entry name" value="UPF0653 PROTEIN C607.02C"/>
    <property type="match status" value="1"/>
</dbReference>
<keyword evidence="3" id="KW-1185">Reference proteome</keyword>
<dbReference type="PANTHER" id="PTHR40644">
    <property type="entry name" value="UPF0653 PROTEIN C607.02C"/>
    <property type="match status" value="1"/>
</dbReference>
<protein>
    <recommendedName>
        <fullName evidence="4">Urease accessory protein UreD</fullName>
    </recommendedName>
</protein>
<evidence type="ECO:0000313" key="2">
    <source>
        <dbReference type="EMBL" id="KAL1584230.1"/>
    </source>
</evidence>
<reference evidence="2 3" key="1">
    <citation type="journal article" date="2020" name="Microbiol. Resour. Announc.">
        <title>Draft Genome Sequence of a Cladosporium Species Isolated from the Mesophotic Ascidian Didemnum maculosum.</title>
        <authorList>
            <person name="Gioti A."/>
            <person name="Siaperas R."/>
            <person name="Nikolaivits E."/>
            <person name="Le Goff G."/>
            <person name="Ouazzani J."/>
            <person name="Kotoulas G."/>
            <person name="Topakas E."/>
        </authorList>
    </citation>
    <scope>NUCLEOTIDE SEQUENCE [LARGE SCALE GENOMIC DNA]</scope>
    <source>
        <strain evidence="2 3">TM138-S3</strain>
    </source>
</reference>
<gene>
    <name evidence="2" type="ORF">WHR41_06740</name>
</gene>
<dbReference type="EMBL" id="JAAQHG020000027">
    <property type="protein sequence ID" value="KAL1584230.1"/>
    <property type="molecule type" value="Genomic_DNA"/>
</dbReference>
<proteinExistence type="predicted"/>
<accession>A0AB34KLM1</accession>
<dbReference type="Proteomes" id="UP000803884">
    <property type="component" value="Unassembled WGS sequence"/>
</dbReference>
<name>A0AB34KLM1_9PEZI</name>
<evidence type="ECO:0000256" key="1">
    <source>
        <dbReference type="SAM" id="MobiDB-lite"/>
    </source>
</evidence>
<dbReference type="RefSeq" id="XP_069227336.1">
    <property type="nucleotide sequence ID" value="XM_069375345.1"/>
</dbReference>